<dbReference type="Proteomes" id="UP000294513">
    <property type="component" value="Unassembled WGS sequence"/>
</dbReference>
<reference evidence="1 2" key="1">
    <citation type="submission" date="2019-03" db="EMBL/GenBank/DDBJ databases">
        <title>Draft genome sequences of novel Actinobacteria.</title>
        <authorList>
            <person name="Sahin N."/>
            <person name="Ay H."/>
            <person name="Saygin H."/>
        </authorList>
    </citation>
    <scope>NUCLEOTIDE SEQUENCE [LARGE SCALE GENOMIC DNA]</scope>
    <source>
        <strain evidence="1 2">H3C3</strain>
    </source>
</reference>
<comment type="caution">
    <text evidence="1">The sequence shown here is derived from an EMBL/GenBank/DDBJ whole genome shotgun (WGS) entry which is preliminary data.</text>
</comment>
<dbReference type="EMBL" id="SMKU01000014">
    <property type="protein sequence ID" value="TDD95133.1"/>
    <property type="molecule type" value="Genomic_DNA"/>
</dbReference>
<protein>
    <submittedName>
        <fullName evidence="1">Uncharacterized protein</fullName>
    </submittedName>
</protein>
<gene>
    <name evidence="1" type="ORF">E1298_05680</name>
</gene>
<evidence type="ECO:0000313" key="1">
    <source>
        <dbReference type="EMBL" id="TDD95133.1"/>
    </source>
</evidence>
<dbReference type="AlphaFoldDB" id="A0A4R5CAB4"/>
<accession>A0A4R5CAB4</accession>
<evidence type="ECO:0000313" key="2">
    <source>
        <dbReference type="Proteomes" id="UP000294513"/>
    </source>
</evidence>
<keyword evidence="2" id="KW-1185">Reference proteome</keyword>
<name>A0A4R5CAB4_9ACTN</name>
<organism evidence="1 2">
    <name type="scientific">Actinomadura rubrisoli</name>
    <dbReference type="NCBI Taxonomy" id="2530368"/>
    <lineage>
        <taxon>Bacteria</taxon>
        <taxon>Bacillati</taxon>
        <taxon>Actinomycetota</taxon>
        <taxon>Actinomycetes</taxon>
        <taxon>Streptosporangiales</taxon>
        <taxon>Thermomonosporaceae</taxon>
        <taxon>Actinomadura</taxon>
    </lineage>
</organism>
<proteinExistence type="predicted"/>
<sequence>MDLGDPQWNRSNQPWSTLYYKDAYPPIVVADGDGVGVPEGHTPVEQLPREVRDAGVHAALVGEADEARAEGPRLAACHALGQRRGTGGPLGADALLENLQDAREPDVPRLGDRLGDVRHDRIQPAQVAVQPVAVAGAAAVPQLMQAGEPPRDLGRGVMLGEPAPFVPLGLLERRDAGLPAVPVGTRQPPGPAQQWICATLATGNGPGRVPALATTRGRSS</sequence>